<gene>
    <name evidence="2" type="ORF">EGH73_02840</name>
</gene>
<dbReference type="InterPro" id="IPR023302">
    <property type="entry name" value="Pept_S9A_N"/>
</dbReference>
<dbReference type="PANTHER" id="PTHR42881">
    <property type="entry name" value="PROLYL ENDOPEPTIDASE"/>
    <property type="match status" value="1"/>
</dbReference>
<reference evidence="3" key="1">
    <citation type="submission" date="2018-11" db="EMBL/GenBank/DDBJ databases">
        <title>Proposal to divide the Flavobacteriaceae and reorganize its genera based on Amino Acid Identity values calculated from whole genome sequences.</title>
        <authorList>
            <person name="Nicholson A.C."/>
            <person name="Gulvik C.A."/>
            <person name="Whitney A.M."/>
            <person name="Humrighouse B.W."/>
            <person name="Bell M."/>
            <person name="Holmes B."/>
            <person name="Steigerwalt A."/>
            <person name="Villarma A."/>
            <person name="Sheth M."/>
            <person name="Batra D."/>
            <person name="Pryor J."/>
            <person name="Bernardet J.-F."/>
            <person name="Hugo C."/>
            <person name="Kampfer P."/>
            <person name="Newman J."/>
            <person name="Mcquiston J."/>
        </authorList>
    </citation>
    <scope>NUCLEOTIDE SEQUENCE [LARGE SCALE GENOMIC DNA]</scope>
    <source>
        <strain evidence="3">DSM 22165</strain>
    </source>
</reference>
<evidence type="ECO:0000259" key="1">
    <source>
        <dbReference type="Pfam" id="PF02897"/>
    </source>
</evidence>
<proteinExistence type="predicted"/>
<name>A0A3N0XAX8_9FLAO</name>
<feature type="domain" description="Peptidase S9A N-terminal" evidence="1">
    <location>
        <begin position="32"/>
        <end position="432"/>
    </location>
</feature>
<protein>
    <recommendedName>
        <fullName evidence="1">Peptidase S9A N-terminal domain-containing protein</fullName>
    </recommendedName>
</protein>
<dbReference type="PANTHER" id="PTHR42881:SF2">
    <property type="entry name" value="PROLYL ENDOPEPTIDASE"/>
    <property type="match status" value="1"/>
</dbReference>
<dbReference type="GO" id="GO:0004252">
    <property type="term" value="F:serine-type endopeptidase activity"/>
    <property type="evidence" value="ECO:0007669"/>
    <property type="project" value="InterPro"/>
</dbReference>
<dbReference type="Gene3D" id="2.130.10.120">
    <property type="entry name" value="Prolyl oligopeptidase, N-terminal domain"/>
    <property type="match status" value="1"/>
</dbReference>
<evidence type="ECO:0000313" key="3">
    <source>
        <dbReference type="Proteomes" id="UP000267623"/>
    </source>
</evidence>
<dbReference type="RefSeq" id="WP_123280595.1">
    <property type="nucleotide sequence ID" value="NZ_RJTU01000018.1"/>
</dbReference>
<comment type="caution">
    <text evidence="2">The sequence shown here is derived from an EMBL/GenBank/DDBJ whole genome shotgun (WGS) entry which is preliminary data.</text>
</comment>
<dbReference type="EMBL" id="RJTU01000018">
    <property type="protein sequence ID" value="ROI14524.1"/>
    <property type="molecule type" value="Genomic_DNA"/>
</dbReference>
<evidence type="ECO:0000313" key="2">
    <source>
        <dbReference type="EMBL" id="ROI14524.1"/>
    </source>
</evidence>
<dbReference type="Pfam" id="PF02897">
    <property type="entry name" value="Peptidase_S9_N"/>
    <property type="match status" value="1"/>
</dbReference>
<dbReference type="SUPFAM" id="SSF50993">
    <property type="entry name" value="Peptidase/esterase 'gauge' domain"/>
    <property type="match status" value="1"/>
</dbReference>
<accession>A0A3N0XAX8</accession>
<dbReference type="GO" id="GO:0070012">
    <property type="term" value="F:oligopeptidase activity"/>
    <property type="evidence" value="ECO:0007669"/>
    <property type="project" value="TreeGrafter"/>
</dbReference>
<dbReference type="GO" id="GO:0005829">
    <property type="term" value="C:cytosol"/>
    <property type="evidence" value="ECO:0007669"/>
    <property type="project" value="TreeGrafter"/>
</dbReference>
<organism evidence="2 3">
    <name type="scientific">Epilithonimonas hominis</name>
    <dbReference type="NCBI Taxonomy" id="420404"/>
    <lineage>
        <taxon>Bacteria</taxon>
        <taxon>Pseudomonadati</taxon>
        <taxon>Bacteroidota</taxon>
        <taxon>Flavobacteriia</taxon>
        <taxon>Flavobacteriales</taxon>
        <taxon>Weeksellaceae</taxon>
        <taxon>Chryseobacterium group</taxon>
        <taxon>Epilithonimonas</taxon>
    </lineage>
</organism>
<dbReference type="AlphaFoldDB" id="A0A3N0XAX8"/>
<dbReference type="InterPro" id="IPR051167">
    <property type="entry name" value="Prolyl_oligopep/macrocyclase"/>
</dbReference>
<dbReference type="Proteomes" id="UP000267623">
    <property type="component" value="Unassembled WGS sequence"/>
</dbReference>
<sequence length="530" mass="60665">MQKTFGFIVTVFSVITLSAKEKSIAQSKVGNNGNIVDEFRNLEDLKDSAVISWMTEETKNSDDILNKIPNKNRYLEKRLELEKRTGFAASNLKITANDDFFYIKRNAGETAKVYFRKGFRGAEQLLYDPTYYQSPAQNVGDFSKHEFVINTISPSWDGRKTAVSLSEKGKEMSEIVVIDVGSKKILPNVITQTKPSSIGGINWLSDSSGFFYVYYPETGGNAKTFAKNTKSILYKLGTNPENRNVVFSKDNNPDLPIAEEKYPVVLAFNKNDPYYIGILVDVEDYRQTFIIKKEDLLDGKKNWKPLYGKEDKITSIRLYGKELYYLSGKNSPNLKLCQADIENPRFQEPKIIVPERKDEVIFQFLLTRDGIYYTTVKNGVEAKLYHFNNGKERQIKLPYVSGSINLQAKGKDFSDIWISCSGWTSEEKRFRYIAETNSFELESMTPLVDYPEFKDIIAEEITVKSHDGEHVPLTLDYHKNLKKNGQAPTIIYGYGAFGEIKVQNILLRLFSQEYMIRELHLGNQQSLQPK</sequence>